<keyword evidence="3" id="KW-0788">Thiol protease</keyword>
<dbReference type="PANTHER" id="PTHR48104:SF30">
    <property type="entry name" value="METACASPASE-1"/>
    <property type="match status" value="1"/>
</dbReference>
<dbReference type="AlphaFoldDB" id="A0AAD7I739"/>
<proteinExistence type="inferred from homology"/>
<dbReference type="GO" id="GO:0006508">
    <property type="term" value="P:proteolysis"/>
    <property type="evidence" value="ECO:0007669"/>
    <property type="project" value="InterPro"/>
</dbReference>
<dbReference type="InterPro" id="IPR011600">
    <property type="entry name" value="Pept_C14_caspase"/>
</dbReference>
<keyword evidence="3" id="KW-0645">Protease</keyword>
<comment type="caution">
    <text evidence="6">The sequence shown here is derived from an EMBL/GenBank/DDBJ whole genome shotgun (WGS) entry which is preliminary data.</text>
</comment>
<evidence type="ECO:0000313" key="7">
    <source>
        <dbReference type="Proteomes" id="UP001215280"/>
    </source>
</evidence>
<feature type="compositionally biased region" description="Basic and acidic residues" evidence="4">
    <location>
        <begin position="9"/>
        <end position="20"/>
    </location>
</feature>
<evidence type="ECO:0000256" key="1">
    <source>
        <dbReference type="ARBA" id="ARBA00009005"/>
    </source>
</evidence>
<dbReference type="SUPFAM" id="SSF52129">
    <property type="entry name" value="Caspase-like"/>
    <property type="match status" value="1"/>
</dbReference>
<comment type="similarity">
    <text evidence="1">Belongs to the peptidase C14B family.</text>
</comment>
<gene>
    <name evidence="6" type="ORF">DFH07DRAFT_99929</name>
</gene>
<dbReference type="InterPro" id="IPR050452">
    <property type="entry name" value="Metacaspase"/>
</dbReference>
<evidence type="ECO:0000256" key="3">
    <source>
        <dbReference type="ARBA" id="ARBA00022807"/>
    </source>
</evidence>
<evidence type="ECO:0000256" key="4">
    <source>
        <dbReference type="SAM" id="MobiDB-lite"/>
    </source>
</evidence>
<feature type="domain" description="Peptidase C14 caspase" evidence="5">
    <location>
        <begin position="40"/>
        <end position="285"/>
    </location>
</feature>
<dbReference type="PANTHER" id="PTHR48104">
    <property type="entry name" value="METACASPASE-4"/>
    <property type="match status" value="1"/>
</dbReference>
<keyword evidence="2" id="KW-0053">Apoptosis</keyword>
<evidence type="ECO:0000259" key="5">
    <source>
        <dbReference type="Pfam" id="PF00656"/>
    </source>
</evidence>
<reference evidence="6" key="1">
    <citation type="submission" date="2023-03" db="EMBL/GenBank/DDBJ databases">
        <title>Massive genome expansion in bonnet fungi (Mycena s.s.) driven by repeated elements and novel gene families across ecological guilds.</title>
        <authorList>
            <consortium name="Lawrence Berkeley National Laboratory"/>
            <person name="Harder C.B."/>
            <person name="Miyauchi S."/>
            <person name="Viragh M."/>
            <person name="Kuo A."/>
            <person name="Thoen E."/>
            <person name="Andreopoulos B."/>
            <person name="Lu D."/>
            <person name="Skrede I."/>
            <person name="Drula E."/>
            <person name="Henrissat B."/>
            <person name="Morin E."/>
            <person name="Kohler A."/>
            <person name="Barry K."/>
            <person name="LaButti K."/>
            <person name="Morin E."/>
            <person name="Salamov A."/>
            <person name="Lipzen A."/>
            <person name="Mereny Z."/>
            <person name="Hegedus B."/>
            <person name="Baldrian P."/>
            <person name="Stursova M."/>
            <person name="Weitz H."/>
            <person name="Taylor A."/>
            <person name="Grigoriev I.V."/>
            <person name="Nagy L.G."/>
            <person name="Martin F."/>
            <person name="Kauserud H."/>
        </authorList>
    </citation>
    <scope>NUCLEOTIDE SEQUENCE</scope>
    <source>
        <strain evidence="6">CBHHK188m</strain>
    </source>
</reference>
<dbReference type="Pfam" id="PF00656">
    <property type="entry name" value="Peptidase_C14"/>
    <property type="match status" value="1"/>
</dbReference>
<dbReference type="GO" id="GO:0004197">
    <property type="term" value="F:cysteine-type endopeptidase activity"/>
    <property type="evidence" value="ECO:0007669"/>
    <property type="project" value="InterPro"/>
</dbReference>
<dbReference type="GO" id="GO:0005737">
    <property type="term" value="C:cytoplasm"/>
    <property type="evidence" value="ECO:0007669"/>
    <property type="project" value="TreeGrafter"/>
</dbReference>
<keyword evidence="3" id="KW-0378">Hydrolase</keyword>
<feature type="region of interest" description="Disordered" evidence="4">
    <location>
        <begin position="1"/>
        <end position="20"/>
    </location>
</feature>
<organism evidence="6 7">
    <name type="scientific">Mycena maculata</name>
    <dbReference type="NCBI Taxonomy" id="230809"/>
    <lineage>
        <taxon>Eukaryota</taxon>
        <taxon>Fungi</taxon>
        <taxon>Dikarya</taxon>
        <taxon>Basidiomycota</taxon>
        <taxon>Agaricomycotina</taxon>
        <taxon>Agaricomycetes</taxon>
        <taxon>Agaricomycetidae</taxon>
        <taxon>Agaricales</taxon>
        <taxon>Marasmiineae</taxon>
        <taxon>Mycenaceae</taxon>
        <taxon>Mycena</taxon>
    </lineage>
</organism>
<keyword evidence="7" id="KW-1185">Reference proteome</keyword>
<accession>A0AAD7I739</accession>
<dbReference type="Gene3D" id="3.40.50.12660">
    <property type="match status" value="1"/>
</dbReference>
<protein>
    <submittedName>
        <fullName evidence="6">Peptidase C14, caspase domain-containing protein</fullName>
    </submittedName>
</protein>
<evidence type="ECO:0000313" key="6">
    <source>
        <dbReference type="EMBL" id="KAJ7736601.1"/>
    </source>
</evidence>
<name>A0AAD7I739_9AGAR</name>
<dbReference type="EMBL" id="JARJLG010000148">
    <property type="protein sequence ID" value="KAJ7736601.1"/>
    <property type="molecule type" value="Genomic_DNA"/>
</dbReference>
<dbReference type="InterPro" id="IPR029030">
    <property type="entry name" value="Caspase-like_dom_sf"/>
</dbReference>
<dbReference type="Proteomes" id="UP001215280">
    <property type="component" value="Unassembled WGS sequence"/>
</dbReference>
<dbReference type="GO" id="GO:0006915">
    <property type="term" value="P:apoptotic process"/>
    <property type="evidence" value="ECO:0007669"/>
    <property type="project" value="UniProtKB-KW"/>
</dbReference>
<sequence length="294" mass="33021">MPTNPTNESGKEADHDGVKEIPQKIHEPAPKFMYSKCTGRRRALCIGINYRGQRTELRGCINDAKHVFAFLIRRRGYHAEDIVVLTDDSPHARSQPTRKNMIDAMHWLVRDARPHDSFFFHYSGHGGRMPGLDGDAVDGFNGFIVPVDHKRHGYIVRDEMHAIMVMPLPAGCRFTAVFDSCYSGTVLHLPYIYDHHGRLKGPRVSPRARAHWATPADVISLSACKDSQTSADTFAGGVAVGAASYAFIKAIEMHPNQSYQELINNIRAILHPKFSQKPQLTSSHPIDTHLRFIF</sequence>
<evidence type="ECO:0000256" key="2">
    <source>
        <dbReference type="ARBA" id="ARBA00022703"/>
    </source>
</evidence>